<name>A0A1I7VW66_LOALO</name>
<organism evidence="3 4">
    <name type="scientific">Loa loa</name>
    <name type="common">Eye worm</name>
    <name type="synonym">Filaria loa</name>
    <dbReference type="NCBI Taxonomy" id="7209"/>
    <lineage>
        <taxon>Eukaryota</taxon>
        <taxon>Metazoa</taxon>
        <taxon>Ecdysozoa</taxon>
        <taxon>Nematoda</taxon>
        <taxon>Chromadorea</taxon>
        <taxon>Rhabditida</taxon>
        <taxon>Spirurina</taxon>
        <taxon>Spiruromorpha</taxon>
        <taxon>Filarioidea</taxon>
        <taxon>Onchocercidae</taxon>
        <taxon>Loa</taxon>
    </lineage>
</organism>
<feature type="compositionally biased region" description="Basic and acidic residues" evidence="1">
    <location>
        <begin position="272"/>
        <end position="289"/>
    </location>
</feature>
<feature type="compositionally biased region" description="Acidic residues" evidence="1">
    <location>
        <begin position="290"/>
        <end position="299"/>
    </location>
</feature>
<feature type="domain" description="Apple" evidence="2">
    <location>
        <begin position="186"/>
        <end position="267"/>
    </location>
</feature>
<evidence type="ECO:0000256" key="1">
    <source>
        <dbReference type="SAM" id="MobiDB-lite"/>
    </source>
</evidence>
<evidence type="ECO:0000259" key="2">
    <source>
        <dbReference type="PROSITE" id="PS50948"/>
    </source>
</evidence>
<dbReference type="eggNOG" id="ENOG502S3EC">
    <property type="taxonomic scope" value="Eukaryota"/>
</dbReference>
<reference evidence="3" key="1">
    <citation type="submission" date="2012-04" db="EMBL/GenBank/DDBJ databases">
        <title>The Genome Sequence of Loa loa.</title>
        <authorList>
            <consortium name="The Broad Institute Genome Sequencing Platform"/>
            <consortium name="Broad Institute Genome Sequencing Center for Infectious Disease"/>
            <person name="Nutman T.B."/>
            <person name="Fink D.L."/>
            <person name="Russ C."/>
            <person name="Young S."/>
            <person name="Zeng Q."/>
            <person name="Gargeya S."/>
            <person name="Alvarado L."/>
            <person name="Berlin A."/>
            <person name="Chapman S.B."/>
            <person name="Chen Z."/>
            <person name="Freedman E."/>
            <person name="Gellesch M."/>
            <person name="Goldberg J."/>
            <person name="Griggs A."/>
            <person name="Gujja S."/>
            <person name="Heilman E.R."/>
            <person name="Heiman D."/>
            <person name="Howarth C."/>
            <person name="Mehta T."/>
            <person name="Neiman D."/>
            <person name="Pearson M."/>
            <person name="Roberts A."/>
            <person name="Saif S."/>
            <person name="Shea T."/>
            <person name="Shenoy N."/>
            <person name="Sisk P."/>
            <person name="Stolte C."/>
            <person name="Sykes S."/>
            <person name="White J."/>
            <person name="Yandava C."/>
            <person name="Haas B."/>
            <person name="Henn M.R."/>
            <person name="Nusbaum C."/>
            <person name="Birren B."/>
        </authorList>
    </citation>
    <scope>NUCLEOTIDE SEQUENCE [LARGE SCALE GENOMIC DNA]</scope>
</reference>
<keyword evidence="3" id="KW-1185">Reference proteome</keyword>
<evidence type="ECO:0000313" key="3">
    <source>
        <dbReference type="Proteomes" id="UP000095285"/>
    </source>
</evidence>
<dbReference type="PROSITE" id="PS50948">
    <property type="entry name" value="PAN"/>
    <property type="match status" value="1"/>
</dbReference>
<evidence type="ECO:0000313" key="4">
    <source>
        <dbReference type="WBParaSite" id="EN70_6947"/>
    </source>
</evidence>
<dbReference type="InterPro" id="IPR003609">
    <property type="entry name" value="Pan_app"/>
</dbReference>
<protein>
    <submittedName>
        <fullName evidence="4">Apple domain-containing protein</fullName>
    </submittedName>
</protein>
<proteinExistence type="predicted"/>
<reference evidence="4" key="2">
    <citation type="submission" date="2016-11" db="UniProtKB">
        <authorList>
            <consortium name="WormBaseParasite"/>
        </authorList>
    </citation>
    <scope>IDENTIFICATION</scope>
</reference>
<dbReference type="AlphaFoldDB" id="A0A1I7VW66"/>
<dbReference type="STRING" id="7209.A0A1I7VW66"/>
<feature type="region of interest" description="Disordered" evidence="1">
    <location>
        <begin position="272"/>
        <end position="299"/>
    </location>
</feature>
<sequence>MPNHVLHGTAFAAETNTSVEAYNKFSIYMKEKCLSEMGLIPNDKNEIDNNGNDALHSDEVKNIHDNGNGIDLIASSMITTINPIHSIHYATRRSGYHDLSEEIGEENVEKKSREIGDLQGLNLAAMFMTTTISTGDFTIAADLFPELSDASAILVTTPLKMDNISDRRTLTTSPMKRTTYSDLGKCIYSAIYQTNFRGNKRIKKFPVSSPQDCFRACYLEGCRSSNLLQIDNQTNSCELFRDALIDYRTADVLVYDSGSVYFDGIICTAKRRKEDKNSSSENDLDKIDNEDYADNDNNE</sequence>
<accession>A0A1I7VW66</accession>
<dbReference type="WBParaSite" id="EN70_6947">
    <property type="protein sequence ID" value="EN70_6947"/>
    <property type="gene ID" value="EN70_6947"/>
</dbReference>
<dbReference type="Proteomes" id="UP000095285">
    <property type="component" value="Unassembled WGS sequence"/>
</dbReference>